<dbReference type="InterPro" id="IPR041664">
    <property type="entry name" value="AAA_16"/>
</dbReference>
<dbReference type="Pfam" id="PF01590">
    <property type="entry name" value="GAF"/>
    <property type="match status" value="1"/>
</dbReference>
<dbReference type="Gene3D" id="1.10.287.130">
    <property type="match status" value="1"/>
</dbReference>
<keyword evidence="7" id="KW-0067">ATP-binding</keyword>
<dbReference type="InterPro" id="IPR011009">
    <property type="entry name" value="Kinase-like_dom_sf"/>
</dbReference>
<feature type="domain" description="Protein kinase" evidence="10">
    <location>
        <begin position="1"/>
        <end position="271"/>
    </location>
</feature>
<accession>A0A7C8GU68</accession>
<dbReference type="InterPro" id="IPR036890">
    <property type="entry name" value="HATPase_C_sf"/>
</dbReference>
<gene>
    <name evidence="12" type="ORF">F9U64_09600</name>
</gene>
<dbReference type="PROSITE" id="PS50109">
    <property type="entry name" value="HIS_KIN"/>
    <property type="match status" value="1"/>
</dbReference>
<dbReference type="InterPro" id="IPR036097">
    <property type="entry name" value="HisK_dim/P_sf"/>
</dbReference>
<dbReference type="CDD" id="cd00075">
    <property type="entry name" value="HATPase"/>
    <property type="match status" value="1"/>
</dbReference>
<evidence type="ECO:0000259" key="10">
    <source>
        <dbReference type="PROSITE" id="PS50011"/>
    </source>
</evidence>
<dbReference type="GO" id="GO:0000155">
    <property type="term" value="F:phosphorelay sensor kinase activity"/>
    <property type="evidence" value="ECO:0007669"/>
    <property type="project" value="InterPro"/>
</dbReference>
<dbReference type="SUPFAM" id="SSF47384">
    <property type="entry name" value="Homodimeric domain of signal transducing histidine kinase"/>
    <property type="match status" value="1"/>
</dbReference>
<evidence type="ECO:0000256" key="8">
    <source>
        <dbReference type="ARBA" id="ARBA00023012"/>
    </source>
</evidence>
<dbReference type="InterPro" id="IPR003661">
    <property type="entry name" value="HisK_dim/P_dom"/>
</dbReference>
<dbReference type="SUPFAM" id="SSF55781">
    <property type="entry name" value="GAF domain-like"/>
    <property type="match status" value="1"/>
</dbReference>
<dbReference type="InterPro" id="IPR004358">
    <property type="entry name" value="Sig_transdc_His_kin-like_C"/>
</dbReference>
<dbReference type="GO" id="GO:0005524">
    <property type="term" value="F:ATP binding"/>
    <property type="evidence" value="ECO:0007669"/>
    <property type="project" value="UniProtKB-KW"/>
</dbReference>
<evidence type="ECO:0000256" key="9">
    <source>
        <dbReference type="SAM" id="Coils"/>
    </source>
</evidence>
<dbReference type="InterPro" id="IPR000719">
    <property type="entry name" value="Prot_kinase_dom"/>
</dbReference>
<dbReference type="SUPFAM" id="SSF55874">
    <property type="entry name" value="ATPase domain of HSP90 chaperone/DNA topoisomerase II/histidine kinase"/>
    <property type="match status" value="1"/>
</dbReference>
<dbReference type="PRINTS" id="PR00344">
    <property type="entry name" value="BCTRLSENSOR"/>
</dbReference>
<dbReference type="CDD" id="cd14014">
    <property type="entry name" value="STKc_PknB_like"/>
    <property type="match status" value="1"/>
</dbReference>
<keyword evidence="9" id="KW-0175">Coiled coil</keyword>
<comment type="caution">
    <text evidence="12">The sequence shown here is derived from an EMBL/GenBank/DDBJ whole genome shotgun (WGS) entry which is preliminary data.</text>
</comment>
<dbReference type="RefSeq" id="WP_153402829.1">
    <property type="nucleotide sequence ID" value="NZ_ML762429.1"/>
</dbReference>
<dbReference type="Proteomes" id="UP000480246">
    <property type="component" value="Unassembled WGS sequence"/>
</dbReference>
<dbReference type="InterPro" id="IPR003018">
    <property type="entry name" value="GAF"/>
</dbReference>
<dbReference type="InterPro" id="IPR003594">
    <property type="entry name" value="HATPase_dom"/>
</dbReference>
<evidence type="ECO:0000256" key="7">
    <source>
        <dbReference type="ARBA" id="ARBA00022840"/>
    </source>
</evidence>
<sequence length="1732" mass="198603">MKKVLNYQLTDKRILSDKWALYNAVSIDDKRKVLIKTINNKAYPDAKAELIHEYYTLKDKELYGVLLPVQLEKDKEQPYVILEYFNGEPLTEWINKKQPFDTNHFLKMAMNLTTVLFSIHQNNIIHKAIQPNNVLYDESTDKLRITGFHLSTMLSSELLQASAATNQLEGLYYLSPEQTGRMNRSVDYRTDLYSLGALLYQLATGQVPFHDKSDPAEIIHAHLAQSPRPPHEMNKAIPIVISNIIMKLLDKMPEKRYQSTDGLKRDLEKCFYHFHSTQGMIQFPLGVSDARSVLEKPHKLYGREQELNKLIEIFEQVKNGQPSIVLIPGSSGTGKTALVQRLQKPLLNKRGYFTAGKFVQFQKHIPYAPIIEAFRSLIKQILTESNSSIEMWRNKINTALANNAWIISNFLPEIEWLIGKQGNGPDLPPQGVHNRFRLVVRNFIDVFATGTHPLVLFIDDLQWADHATIDLIKHLLLNPGRRNLLIIGAYRDDEVEVGHPFEILLKQLKEKDIISASIPVHPLTKTDMEQWINEVFGLKAESLASLTELTCRITKGNPFFINQLFLLLYQEQVIRFDLSTASWKVNLAELHQIPLTDTMLEFIMKQINKLPAQTMRLLQIAACIGIKFDLKLLSTITGESYETMAKQLWDGLEEGVILPMDIHYKWVYPKENEQLLKQHPPMYCFLHDKIQQAFYNSMSKEEQELTHLKIAEELLRNYTDKEIEFHIFALVNHLNICRSRLSERQLSDLIKWNRIAGEKAKTAAAYQTAWNYYQRAFRLLPDDKWNLNYKETFKVMMGYGESLYLNQHFEEAEIIFEEMLAHAKTKQEKLSIYNLKITLYIHIHKVEKATEAGLAGVRLFGLDIRNNPGKLTVAKEYMLTKLALGNRRSEDLLKITPVADSYQREVLRTLINTNAPTYHFNQNLATILMLRALRLTLKVGDMDLSALVYNNYALTLSAGFGDYKGSYQFGKLAIEHVKRSGERALQARVFFVFGTFVNHWKNHIRHNLEYLEQSQQICIETGNLHLAGANGAFIVLAQYIKGDHLELVEEGIERQLMFARKNEYAITSDYLAELSEWIAVLTVQDKQPTWNFPDFTDDKSAAIIHKTTRLQVAYLLDNQTKALLLMEELEPLVDNTLVLSVAPEYFFYHSLWLIKLMDKNIIEKRMNLKKLKKNIAKLKNWAEHAPANYLHKYLLVQAELERFNQKEQKAMALYHEAIEQAEANGFLQDTAIANYCAANFYLASGLSQNAKSFMTEAYNGFLNWGAKHIASKIKQDYPQLLLQIKDSVLSGMVPMEHLDRNAFINAAQIISSEVVLEELINRLMEIVLSYAGAEHASFLLHTDGELDLVSYHHFNGLSMKGENKQRFCQAIVSYVRNSKEVVVLDNAGEQGNFTEDSYIQETKAKSVLCLPVIYQDKLVAVLYMENNQSTNVFTRERLNFLNLIASQAAVSIENAYLYSELEEKVRMRTELLNESNQSLSDVNQQLTNSKEKMKHLLSNISHDLQSPVTVVQGYVRALLDGIVQDPAKQKDFLQTIQNRLSGLNTLMKDLFDLSKLETGNMQFSLEAIPVDQLYYHFCSVFALEVEQSGLEFHNRLLVDSENEYPLIEVDVGRLEQVMANLVSNAIKHTDKGTIELSLAISEKNQAIFTIRDEGEGILPADIPYVFDRYYTKRKTSGNGLGLAISKEIIHCLNGEIWVESIVNEGTAFAFSIPIIDEREYDQVAEVNESITL</sequence>
<organism evidence="12 13">
    <name type="scientific">Gracilibacillus oryzae</name>
    <dbReference type="NCBI Taxonomy" id="1672701"/>
    <lineage>
        <taxon>Bacteria</taxon>
        <taxon>Bacillati</taxon>
        <taxon>Bacillota</taxon>
        <taxon>Bacilli</taxon>
        <taxon>Bacillales</taxon>
        <taxon>Bacillaceae</taxon>
        <taxon>Gracilibacillus</taxon>
    </lineage>
</organism>
<dbReference type="Gene3D" id="3.30.565.10">
    <property type="entry name" value="Histidine kinase-like ATPase, C-terminal domain"/>
    <property type="match status" value="1"/>
</dbReference>
<dbReference type="Pfam" id="PF02518">
    <property type="entry name" value="HATPase_c"/>
    <property type="match status" value="1"/>
</dbReference>
<dbReference type="Pfam" id="PF25503">
    <property type="entry name" value="TPR_CHK1"/>
    <property type="match status" value="1"/>
</dbReference>
<proteinExistence type="predicted"/>
<dbReference type="InterPro" id="IPR029016">
    <property type="entry name" value="GAF-like_dom_sf"/>
</dbReference>
<dbReference type="PANTHER" id="PTHR43642">
    <property type="entry name" value="HYBRID SIGNAL TRANSDUCTION HISTIDINE KINASE G"/>
    <property type="match status" value="1"/>
</dbReference>
<dbReference type="EC" id="2.7.13.3" evidence="2"/>
<dbReference type="Pfam" id="PF13191">
    <property type="entry name" value="AAA_16"/>
    <property type="match status" value="1"/>
</dbReference>
<dbReference type="SMART" id="SM00065">
    <property type="entry name" value="GAF"/>
    <property type="match status" value="1"/>
</dbReference>
<keyword evidence="3" id="KW-0597">Phosphoprotein</keyword>
<dbReference type="Gene3D" id="3.40.50.300">
    <property type="entry name" value="P-loop containing nucleotide triphosphate hydrolases"/>
    <property type="match status" value="1"/>
</dbReference>
<dbReference type="SUPFAM" id="SSF48452">
    <property type="entry name" value="TPR-like"/>
    <property type="match status" value="1"/>
</dbReference>
<dbReference type="OrthoDB" id="9801841at2"/>
<dbReference type="Gene3D" id="3.30.450.40">
    <property type="match status" value="1"/>
</dbReference>
<keyword evidence="6" id="KW-0418">Kinase</keyword>
<dbReference type="SMART" id="SM00387">
    <property type="entry name" value="HATPase_c"/>
    <property type="match status" value="1"/>
</dbReference>
<dbReference type="PROSITE" id="PS50011">
    <property type="entry name" value="PROTEIN_KINASE_DOM"/>
    <property type="match status" value="1"/>
</dbReference>
<evidence type="ECO:0000313" key="12">
    <source>
        <dbReference type="EMBL" id="KAB8136755.1"/>
    </source>
</evidence>
<evidence type="ECO:0000256" key="2">
    <source>
        <dbReference type="ARBA" id="ARBA00012438"/>
    </source>
</evidence>
<dbReference type="Pfam" id="PF00512">
    <property type="entry name" value="HisKA"/>
    <property type="match status" value="1"/>
</dbReference>
<evidence type="ECO:0000256" key="3">
    <source>
        <dbReference type="ARBA" id="ARBA00022553"/>
    </source>
</evidence>
<dbReference type="InterPro" id="IPR027417">
    <property type="entry name" value="P-loop_NTPase"/>
</dbReference>
<evidence type="ECO:0000256" key="4">
    <source>
        <dbReference type="ARBA" id="ARBA00022679"/>
    </source>
</evidence>
<evidence type="ECO:0000259" key="11">
    <source>
        <dbReference type="PROSITE" id="PS50109"/>
    </source>
</evidence>
<evidence type="ECO:0000256" key="6">
    <source>
        <dbReference type="ARBA" id="ARBA00022777"/>
    </source>
</evidence>
<dbReference type="InterPro" id="IPR053159">
    <property type="entry name" value="Hybrid_Histidine_Kinase"/>
</dbReference>
<dbReference type="SUPFAM" id="SSF52540">
    <property type="entry name" value="P-loop containing nucleoside triphosphate hydrolases"/>
    <property type="match status" value="1"/>
</dbReference>
<dbReference type="PANTHER" id="PTHR43642:SF1">
    <property type="entry name" value="HYBRID SIGNAL TRANSDUCTION HISTIDINE KINASE G"/>
    <property type="match status" value="1"/>
</dbReference>
<comment type="catalytic activity">
    <reaction evidence="1">
        <text>ATP + protein L-histidine = ADP + protein N-phospho-L-histidine.</text>
        <dbReference type="EC" id="2.7.13.3"/>
    </reaction>
</comment>
<dbReference type="Gene3D" id="1.10.510.10">
    <property type="entry name" value="Transferase(Phosphotransferase) domain 1"/>
    <property type="match status" value="1"/>
</dbReference>
<dbReference type="CDD" id="cd00082">
    <property type="entry name" value="HisKA"/>
    <property type="match status" value="1"/>
</dbReference>
<feature type="coiled-coil region" evidence="9">
    <location>
        <begin position="1472"/>
        <end position="1499"/>
    </location>
</feature>
<keyword evidence="8" id="KW-0902">Two-component regulatory system</keyword>
<evidence type="ECO:0000256" key="1">
    <source>
        <dbReference type="ARBA" id="ARBA00000085"/>
    </source>
</evidence>
<dbReference type="Pfam" id="PF00069">
    <property type="entry name" value="Pkinase"/>
    <property type="match status" value="1"/>
</dbReference>
<reference evidence="12 13" key="1">
    <citation type="submission" date="2019-10" db="EMBL/GenBank/DDBJ databases">
        <title>Gracilibacillus sp. nov. isolated from rice seeds.</title>
        <authorList>
            <person name="He S."/>
        </authorList>
    </citation>
    <scope>NUCLEOTIDE SEQUENCE [LARGE SCALE GENOMIC DNA]</scope>
    <source>
        <strain evidence="12 13">TD8</strain>
    </source>
</reference>
<keyword evidence="4" id="KW-0808">Transferase</keyword>
<evidence type="ECO:0000256" key="5">
    <source>
        <dbReference type="ARBA" id="ARBA00022741"/>
    </source>
</evidence>
<dbReference type="SMART" id="SM00388">
    <property type="entry name" value="HisKA"/>
    <property type="match status" value="1"/>
</dbReference>
<dbReference type="InterPro" id="IPR011990">
    <property type="entry name" value="TPR-like_helical_dom_sf"/>
</dbReference>
<evidence type="ECO:0000313" key="13">
    <source>
        <dbReference type="Proteomes" id="UP000480246"/>
    </source>
</evidence>
<protein>
    <recommendedName>
        <fullName evidence="2">histidine kinase</fullName>
        <ecNumber evidence="2">2.7.13.3</ecNumber>
    </recommendedName>
</protein>
<feature type="domain" description="Histidine kinase" evidence="11">
    <location>
        <begin position="1499"/>
        <end position="1716"/>
    </location>
</feature>
<keyword evidence="13" id="KW-1185">Reference proteome</keyword>
<dbReference type="SUPFAM" id="SSF56112">
    <property type="entry name" value="Protein kinase-like (PK-like)"/>
    <property type="match status" value="1"/>
</dbReference>
<dbReference type="InterPro" id="IPR005467">
    <property type="entry name" value="His_kinase_dom"/>
</dbReference>
<name>A0A7C8GU68_9BACI</name>
<dbReference type="EMBL" id="WEID01000047">
    <property type="protein sequence ID" value="KAB8136755.1"/>
    <property type="molecule type" value="Genomic_DNA"/>
</dbReference>
<keyword evidence="5" id="KW-0547">Nucleotide-binding</keyword>